<reference evidence="2 3" key="1">
    <citation type="submission" date="2017-04" db="EMBL/GenBank/DDBJ databases">
        <title>Unexpected and diverse lifestyles within the genus Limnohabitans.</title>
        <authorList>
            <person name="Kasalicky V."/>
            <person name="Mehrshad M."/>
            <person name="Andrei S.-A."/>
            <person name="Salcher M."/>
            <person name="Kratochvilova H."/>
            <person name="Simek K."/>
            <person name="Ghai R."/>
        </authorList>
    </citation>
    <scope>NUCLEOTIDE SEQUENCE [LARGE SCALE GENOMIC DNA]</scope>
    <source>
        <strain evidence="2 3">MWH-C5</strain>
    </source>
</reference>
<organism evidence="2 3">
    <name type="scientific">Limnohabitans curvus</name>
    <dbReference type="NCBI Taxonomy" id="323423"/>
    <lineage>
        <taxon>Bacteria</taxon>
        <taxon>Pseudomonadati</taxon>
        <taxon>Pseudomonadota</taxon>
        <taxon>Betaproteobacteria</taxon>
        <taxon>Burkholderiales</taxon>
        <taxon>Comamonadaceae</taxon>
        <taxon>Limnohabitans</taxon>
    </lineage>
</organism>
<dbReference type="EMBL" id="NESP01000001">
    <property type="protein sequence ID" value="PUE59273.1"/>
    <property type="molecule type" value="Genomic_DNA"/>
</dbReference>
<sequence>MQFLVRRGHTVAFALSAFVFLGFLGMSFQLGQLWPSLVGFVLAAVVLGLLVSYVEVLRIIADTLLPKY</sequence>
<evidence type="ECO:0000313" key="2">
    <source>
        <dbReference type="EMBL" id="PUE59273.1"/>
    </source>
</evidence>
<proteinExistence type="predicted"/>
<keyword evidence="3" id="KW-1185">Reference proteome</keyword>
<feature type="transmembrane region" description="Helical" evidence="1">
    <location>
        <begin position="37"/>
        <end position="61"/>
    </location>
</feature>
<protein>
    <submittedName>
        <fullName evidence="2">Uncharacterized protein</fullName>
    </submittedName>
</protein>
<name>A0A315ENC2_9BURK</name>
<gene>
    <name evidence="2" type="ORF">B9Z44_06615</name>
</gene>
<keyword evidence="1" id="KW-0472">Membrane</keyword>
<keyword evidence="1" id="KW-1133">Transmembrane helix</keyword>
<dbReference type="Proteomes" id="UP000251341">
    <property type="component" value="Unassembled WGS sequence"/>
</dbReference>
<evidence type="ECO:0000256" key="1">
    <source>
        <dbReference type="SAM" id="Phobius"/>
    </source>
</evidence>
<keyword evidence="1" id="KW-0812">Transmembrane</keyword>
<comment type="caution">
    <text evidence="2">The sequence shown here is derived from an EMBL/GenBank/DDBJ whole genome shotgun (WGS) entry which is preliminary data.</text>
</comment>
<dbReference type="AlphaFoldDB" id="A0A315ENC2"/>
<evidence type="ECO:0000313" key="3">
    <source>
        <dbReference type="Proteomes" id="UP000251341"/>
    </source>
</evidence>
<accession>A0A315ENC2</accession>
<feature type="transmembrane region" description="Helical" evidence="1">
    <location>
        <begin position="12"/>
        <end position="31"/>
    </location>
</feature>